<evidence type="ECO:0000256" key="1">
    <source>
        <dbReference type="ARBA" id="ARBA00023002"/>
    </source>
</evidence>
<dbReference type="PANTHER" id="PTHR43818:SF11">
    <property type="entry name" value="BCDNA.GH03377"/>
    <property type="match status" value="1"/>
</dbReference>
<evidence type="ECO:0000259" key="2">
    <source>
        <dbReference type="Pfam" id="PF01408"/>
    </source>
</evidence>
<dbReference type="Gene3D" id="3.40.50.720">
    <property type="entry name" value="NAD(P)-binding Rossmann-like Domain"/>
    <property type="match status" value="1"/>
</dbReference>
<dbReference type="AlphaFoldDB" id="A0A238ZKS5"/>
<dbReference type="InterPro" id="IPR036291">
    <property type="entry name" value="NAD(P)-bd_dom_sf"/>
</dbReference>
<dbReference type="EMBL" id="FZNR01000006">
    <property type="protein sequence ID" value="SNR83294.1"/>
    <property type="molecule type" value="Genomic_DNA"/>
</dbReference>
<protein>
    <submittedName>
        <fullName evidence="3">Predicted dehydrogenase</fullName>
    </submittedName>
</protein>
<accession>A0A238ZKS5</accession>
<evidence type="ECO:0000313" key="4">
    <source>
        <dbReference type="Proteomes" id="UP000198415"/>
    </source>
</evidence>
<reference evidence="3 4" key="1">
    <citation type="submission" date="2017-06" db="EMBL/GenBank/DDBJ databases">
        <authorList>
            <person name="Kim H.J."/>
            <person name="Triplett B.A."/>
        </authorList>
    </citation>
    <scope>NUCLEOTIDE SEQUENCE [LARGE SCALE GENOMIC DNA]</scope>
    <source>
        <strain evidence="3 4">DSM 43151</strain>
    </source>
</reference>
<dbReference type="PANTHER" id="PTHR43818">
    <property type="entry name" value="BCDNA.GH03377"/>
    <property type="match status" value="1"/>
</dbReference>
<keyword evidence="1" id="KW-0560">Oxidoreductase</keyword>
<keyword evidence="4" id="KW-1185">Reference proteome</keyword>
<evidence type="ECO:0000313" key="3">
    <source>
        <dbReference type="EMBL" id="SNR83294.1"/>
    </source>
</evidence>
<dbReference type="RefSeq" id="WP_089294287.1">
    <property type="nucleotide sequence ID" value="NZ_BOMU01000056.1"/>
</dbReference>
<sequence length="367" mass="39139">MIPRVALVGAGGHGISHRRTLKDLEGRGVLKIAAFCDRNPVEPEPGVPFFDDHRDLLEAVRPEVVIICTPPHTHLPIALDCLAAGADLLLEKPPVTTLDEHARLAAAVRESGRRCQVGFQALGSAALGRLCAATAGSTEPVSAAGAWWRPDSYYRRAPWAGRQATFDGALVNPFAHALMQALVVADGFEPVLMELERYRTREIQTDDCTFLRLTGADGRTIVVAVTLASEVFVAGEIQVGEAVLEYPTDRLRLGADAPFEEIPGRIGLLENLLSGAALIAPLERTRTFTVVAEAIVAAPMPATIPPGELGPHPEGGGRILPGVHELVRQVAATGLLPSESDITWAVAPHRVSLQQAKGVSDAQAEHR</sequence>
<gene>
    <name evidence="3" type="ORF">SAMN06264365_10670</name>
</gene>
<dbReference type="Pfam" id="PF01408">
    <property type="entry name" value="GFO_IDH_MocA"/>
    <property type="match status" value="1"/>
</dbReference>
<dbReference type="GO" id="GO:0016491">
    <property type="term" value="F:oxidoreductase activity"/>
    <property type="evidence" value="ECO:0007669"/>
    <property type="project" value="UniProtKB-KW"/>
</dbReference>
<name>A0A238ZKS5_9ACTN</name>
<dbReference type="InterPro" id="IPR050463">
    <property type="entry name" value="Gfo/Idh/MocA_oxidrdct_glycsds"/>
</dbReference>
<dbReference type="InterPro" id="IPR000683">
    <property type="entry name" value="Gfo/Idh/MocA-like_OxRdtase_N"/>
</dbReference>
<feature type="domain" description="Gfo/Idh/MocA-like oxidoreductase N-terminal" evidence="2">
    <location>
        <begin position="4"/>
        <end position="119"/>
    </location>
</feature>
<dbReference type="Proteomes" id="UP000198415">
    <property type="component" value="Unassembled WGS sequence"/>
</dbReference>
<proteinExistence type="predicted"/>
<dbReference type="GO" id="GO:0000166">
    <property type="term" value="F:nucleotide binding"/>
    <property type="evidence" value="ECO:0007669"/>
    <property type="project" value="InterPro"/>
</dbReference>
<dbReference type="OrthoDB" id="9812981at2"/>
<dbReference type="Gene3D" id="3.30.360.10">
    <property type="entry name" value="Dihydrodipicolinate Reductase, domain 2"/>
    <property type="match status" value="1"/>
</dbReference>
<organism evidence="3 4">
    <name type="scientific">Actinoplanes regularis</name>
    <dbReference type="NCBI Taxonomy" id="52697"/>
    <lineage>
        <taxon>Bacteria</taxon>
        <taxon>Bacillati</taxon>
        <taxon>Actinomycetota</taxon>
        <taxon>Actinomycetes</taxon>
        <taxon>Micromonosporales</taxon>
        <taxon>Micromonosporaceae</taxon>
        <taxon>Actinoplanes</taxon>
    </lineage>
</organism>
<dbReference type="SUPFAM" id="SSF51735">
    <property type="entry name" value="NAD(P)-binding Rossmann-fold domains"/>
    <property type="match status" value="1"/>
</dbReference>